<keyword evidence="5" id="KW-0588">Pheromone</keyword>
<evidence type="ECO:0000256" key="1">
    <source>
        <dbReference type="ARBA" id="ARBA00002667"/>
    </source>
</evidence>
<comment type="function">
    <text evidence="1">Acts as a pheromone, induces cells to develop competence for genetic transformation.</text>
</comment>
<protein>
    <recommendedName>
        <fullName evidence="9">Bacteriocin</fullName>
    </recommendedName>
</protein>
<evidence type="ECO:0000256" key="6">
    <source>
        <dbReference type="ARBA" id="ARBA00023287"/>
    </source>
</evidence>
<evidence type="ECO:0000256" key="5">
    <source>
        <dbReference type="ARBA" id="ARBA00023044"/>
    </source>
</evidence>
<comment type="subcellular location">
    <subcellularLocation>
        <location evidence="2">Secreted</location>
    </subcellularLocation>
</comment>
<comment type="similarity">
    <text evidence="3">Belongs to the ComC family.</text>
</comment>
<accession>A0ABS2PJE5</accession>
<organism evidence="7 8">
    <name type="scientific">Streptococcus saliviloxodontae</name>
    <dbReference type="NCBI Taxonomy" id="1349416"/>
    <lineage>
        <taxon>Bacteria</taxon>
        <taxon>Bacillati</taxon>
        <taxon>Bacillota</taxon>
        <taxon>Bacilli</taxon>
        <taxon>Lactobacillales</taxon>
        <taxon>Streptococcaceae</taxon>
        <taxon>Streptococcus</taxon>
    </lineage>
</organism>
<evidence type="ECO:0000313" key="8">
    <source>
        <dbReference type="Proteomes" id="UP000809081"/>
    </source>
</evidence>
<sequence length="53" mass="6027">MKTKQFKTLETSDLQYITGGDNESYDFWFRIGSNTRKGVIAVGKAVCRFAPFC</sequence>
<evidence type="ECO:0000256" key="4">
    <source>
        <dbReference type="ARBA" id="ARBA00022525"/>
    </source>
</evidence>
<dbReference type="InterPro" id="IPR004288">
    <property type="entry name" value="Competence_ComC"/>
</dbReference>
<keyword evidence="6" id="KW-0178">Competence</keyword>
<name>A0ABS2PJE5_9STRE</name>
<gene>
    <name evidence="7" type="ORF">JOC31_000347</name>
</gene>
<reference evidence="7 8" key="1">
    <citation type="submission" date="2021-01" db="EMBL/GenBank/DDBJ databases">
        <title>Genomic Encyclopedia of Type Strains, Phase IV (KMG-IV): sequencing the most valuable type-strain genomes for metagenomic binning, comparative biology and taxonomic classification.</title>
        <authorList>
            <person name="Goeker M."/>
        </authorList>
    </citation>
    <scope>NUCLEOTIDE SEQUENCE [LARGE SCALE GENOMIC DNA]</scope>
    <source>
        <strain evidence="7 8">DSM 27513</strain>
    </source>
</reference>
<proteinExistence type="inferred from homology"/>
<dbReference type="RefSeq" id="WP_205016494.1">
    <property type="nucleotide sequence ID" value="NZ_JAFBEI010000005.1"/>
</dbReference>
<dbReference type="Pfam" id="PF03047">
    <property type="entry name" value="ComC"/>
    <property type="match status" value="1"/>
</dbReference>
<dbReference type="Proteomes" id="UP000809081">
    <property type="component" value="Unassembled WGS sequence"/>
</dbReference>
<evidence type="ECO:0000256" key="3">
    <source>
        <dbReference type="ARBA" id="ARBA00009039"/>
    </source>
</evidence>
<evidence type="ECO:0008006" key="9">
    <source>
        <dbReference type="Google" id="ProtNLM"/>
    </source>
</evidence>
<comment type="caution">
    <text evidence="7">The sequence shown here is derived from an EMBL/GenBank/DDBJ whole genome shotgun (WGS) entry which is preliminary data.</text>
</comment>
<keyword evidence="8" id="KW-1185">Reference proteome</keyword>
<evidence type="ECO:0000256" key="2">
    <source>
        <dbReference type="ARBA" id="ARBA00004613"/>
    </source>
</evidence>
<keyword evidence="4" id="KW-0964">Secreted</keyword>
<evidence type="ECO:0000313" key="7">
    <source>
        <dbReference type="EMBL" id="MBM7635554.1"/>
    </source>
</evidence>
<dbReference type="EMBL" id="JAFBEI010000005">
    <property type="protein sequence ID" value="MBM7635554.1"/>
    <property type="molecule type" value="Genomic_DNA"/>
</dbReference>